<reference evidence="27 28" key="1">
    <citation type="submission" date="2021-02" db="EMBL/GenBank/DDBJ databases">
        <title>Safari Cat Assemblies.</title>
        <authorList>
            <person name="Bredemeyer K.R."/>
            <person name="Murphy W.J."/>
        </authorList>
    </citation>
    <scope>NUCLEOTIDE SEQUENCE [LARGE SCALE GENOMIC DNA]</scope>
</reference>
<evidence type="ECO:0000259" key="25">
    <source>
        <dbReference type="PROSITE" id="PS51030"/>
    </source>
</evidence>
<protein>
    <recommendedName>
        <fullName evidence="6">Glucocorticoid receptor</fullName>
    </recommendedName>
    <alternativeName>
        <fullName evidence="22">Nuclear receptor subfamily 3 group C member 1</fullName>
    </alternativeName>
</protein>
<evidence type="ECO:0000256" key="21">
    <source>
        <dbReference type="ARBA" id="ARBA00023242"/>
    </source>
</evidence>
<feature type="compositionally biased region" description="Low complexity" evidence="24">
    <location>
        <begin position="44"/>
        <end position="57"/>
    </location>
</feature>
<dbReference type="InterPro" id="IPR050200">
    <property type="entry name" value="Nuclear_hormone_rcpt_NR3"/>
</dbReference>
<evidence type="ECO:0000256" key="6">
    <source>
        <dbReference type="ARBA" id="ARBA00015625"/>
    </source>
</evidence>
<keyword evidence="15" id="KW-0446">Lipid-binding</keyword>
<dbReference type="InterPro" id="IPR035500">
    <property type="entry name" value="NHR-like_dom_sf"/>
</dbReference>
<evidence type="ECO:0000256" key="23">
    <source>
        <dbReference type="RuleBase" id="RU004334"/>
    </source>
</evidence>
<evidence type="ECO:0000256" key="4">
    <source>
        <dbReference type="ARBA" id="ARBA00004300"/>
    </source>
</evidence>
<dbReference type="Ensembl" id="ENSFCTT00005047616.1">
    <property type="protein sequence ID" value="ENSFCTP00005034287.1"/>
    <property type="gene ID" value="ENSFCTG00005016637.1"/>
</dbReference>
<evidence type="ECO:0000256" key="18">
    <source>
        <dbReference type="ARBA" id="ARBA00023163"/>
    </source>
</evidence>
<dbReference type="Pfam" id="PF00104">
    <property type="entry name" value="Hormone_recep"/>
    <property type="match status" value="1"/>
</dbReference>
<dbReference type="SUPFAM" id="SSF48508">
    <property type="entry name" value="Nuclear receptor ligand-binding domain"/>
    <property type="match status" value="1"/>
</dbReference>
<dbReference type="Gene3D" id="3.30.50.10">
    <property type="entry name" value="Erythroid Transcription Factor GATA-1, subunit A"/>
    <property type="match status" value="1"/>
</dbReference>
<feature type="region of interest" description="Disordered" evidence="24">
    <location>
        <begin position="1"/>
        <end position="20"/>
    </location>
</feature>
<evidence type="ECO:0000256" key="14">
    <source>
        <dbReference type="ARBA" id="ARBA00023015"/>
    </source>
</evidence>
<dbReference type="PRINTS" id="PR00398">
    <property type="entry name" value="STRDHORMONER"/>
</dbReference>
<keyword evidence="7" id="KW-0963">Cytoplasm</keyword>
<keyword evidence="14 23" id="KW-0805">Transcription regulation</keyword>
<dbReference type="Pfam" id="PF02155">
    <property type="entry name" value="GCR"/>
    <property type="match status" value="1"/>
</dbReference>
<accession>A0ABI7YHG3</accession>
<keyword evidence="28" id="KW-1185">Reference proteome</keyword>
<dbReference type="Pfam" id="PF00105">
    <property type="entry name" value="zf-C4"/>
    <property type="match status" value="1"/>
</dbReference>
<proteinExistence type="inferred from homology"/>
<dbReference type="InterPro" id="IPR001628">
    <property type="entry name" value="Znf_hrmn_rcpt"/>
</dbReference>
<name>A0ABI7YHG3_FELCA</name>
<dbReference type="SMART" id="SM00430">
    <property type="entry name" value="HOLI"/>
    <property type="match status" value="1"/>
</dbReference>
<keyword evidence="19 23" id="KW-0675">Receptor</keyword>
<evidence type="ECO:0000256" key="7">
    <source>
        <dbReference type="ARBA" id="ARBA00022490"/>
    </source>
</evidence>
<keyword evidence="18 23" id="KW-0804">Transcription</keyword>
<dbReference type="InterPro" id="IPR001723">
    <property type="entry name" value="Nuclear_hrmn_rcpt"/>
</dbReference>
<organism evidence="27 28">
    <name type="scientific">Felis catus</name>
    <name type="common">Cat</name>
    <name type="synonym">Felis silvestris catus</name>
    <dbReference type="NCBI Taxonomy" id="9685"/>
    <lineage>
        <taxon>Eukaryota</taxon>
        <taxon>Metazoa</taxon>
        <taxon>Chordata</taxon>
        <taxon>Craniata</taxon>
        <taxon>Vertebrata</taxon>
        <taxon>Euteleostomi</taxon>
        <taxon>Mammalia</taxon>
        <taxon>Eutheria</taxon>
        <taxon>Laurasiatheria</taxon>
        <taxon>Carnivora</taxon>
        <taxon>Feliformia</taxon>
        <taxon>Felidae</taxon>
        <taxon>Felinae</taxon>
        <taxon>Felis</taxon>
    </lineage>
</organism>
<keyword evidence="11 23" id="KW-0862">Zinc</keyword>
<dbReference type="PROSITE" id="PS51843">
    <property type="entry name" value="NR_LBD"/>
    <property type="match status" value="1"/>
</dbReference>
<evidence type="ECO:0000256" key="12">
    <source>
        <dbReference type="ARBA" id="ARBA00022843"/>
    </source>
</evidence>
<dbReference type="SUPFAM" id="SSF57716">
    <property type="entry name" value="Glucocorticoid receptor-like (DNA-binding domain)"/>
    <property type="match status" value="1"/>
</dbReference>
<evidence type="ECO:0000256" key="10">
    <source>
        <dbReference type="ARBA" id="ARBA00022771"/>
    </source>
</evidence>
<keyword evidence="10 23" id="KW-0863">Zinc-finger</keyword>
<dbReference type="InterPro" id="IPR000536">
    <property type="entry name" value="Nucl_hrmn_rcpt_lig-bd"/>
</dbReference>
<evidence type="ECO:0000256" key="11">
    <source>
        <dbReference type="ARBA" id="ARBA00022833"/>
    </source>
</evidence>
<dbReference type="InterPro" id="IPR001409">
    <property type="entry name" value="Glcrtcd_rcpt"/>
</dbReference>
<dbReference type="InterPro" id="IPR013088">
    <property type="entry name" value="Znf_NHR/GATA"/>
</dbReference>
<dbReference type="Proteomes" id="UP000823872">
    <property type="component" value="Chromosome A1"/>
</dbReference>
<sequence length="750" mass="81671">MDSKESLSPSSKEEISSSVLGRERGNVMDFYKTLRGGASVKVSASSPSLAAVSQSDSKQQRLLVDFPKGSGSNAQQPDLSKAVSLSMGLYMGETETKVMGNELGFPQQGQISLSSGETDFQLLEESIANLNRSTSVPENPKSSVTVAVAAAPTEEFPKTLSDVSSEQQNLKGQTGTNGGNVKLYTTDQSTFDIWRKKLQDLEFSSGSPDKETSESPWRSDLLIDENCLLSPLAGEDDPFLLEGNSNEDCKPLVLPDTKPKIKDNGDLILSSPNSVSLPQVKTEKEDFIELCTPGVIKQEKLGPVYCQASFSGANIIGNKMSAISVHGVSTSGGQMYHYDMNTASLSQQQDQKPIFNVIPPIPVGSENWNRCQASGDDNLASLGTLNFPGRSVFSNGYSSPGMRPDVSSPPSSSAAATGPPPKLCLVCSDEASGCHYGVLTCGSCKVFFKRAVEGQHNYLCAGRNDCIIDKIRRKNCPACRYRKCLQAGMNLEARKTKKKIKGIQQATPGVSQETSENPANKTVVPATLPQLTPTLVSLLEVIEPEVLYAGYDSSIPDSTWRIMTTLNMLGGRQVIAAVKWAKAIPGFRNLHLDDQMTLLQYSWMFLMAFALGWRSYRQSSANMLCFAPDLIINEHRMSLPCMYEQCKHMLYVSSELHRLQVSYEEYLCMKTLLLLSSAGSLSVSAGSVCRVSPGPWRAGVRANGTERWCPRESEHHVIARFLSQTASPAVSSTQRPQKFGNNMRRGTSNM</sequence>
<dbReference type="PRINTS" id="PR00528">
    <property type="entry name" value="GLCORTICOIDR"/>
</dbReference>
<keyword evidence="9 23" id="KW-0479">Metal-binding</keyword>
<keyword evidence="8" id="KW-0754">Steroid-binding</keyword>
<reference evidence="27" key="3">
    <citation type="submission" date="2025-09" db="UniProtKB">
        <authorList>
            <consortium name="Ensembl"/>
        </authorList>
    </citation>
    <scope>IDENTIFICATION</scope>
    <source>
        <strain evidence="27">breed Abyssinian</strain>
    </source>
</reference>
<evidence type="ECO:0000256" key="1">
    <source>
        <dbReference type="ARBA" id="ARBA00004123"/>
    </source>
</evidence>
<comment type="similarity">
    <text evidence="5">Belongs to the nuclear hormone receptor family. NR3 subfamily.</text>
</comment>
<keyword evidence="20" id="KW-0206">Cytoskeleton</keyword>
<comment type="subcellular location">
    <subcellularLocation>
        <location evidence="4">Cytoplasm</location>
        <location evidence="4">Cytoskeleton</location>
        <location evidence="4">Microtubule organizing center</location>
        <location evidence="4">Centrosome</location>
    </subcellularLocation>
    <subcellularLocation>
        <location evidence="3">Cytoplasm</location>
        <location evidence="3">Cytoskeleton</location>
        <location evidence="3">Spindle</location>
    </subcellularLocation>
    <subcellularLocation>
        <location evidence="2">Mitochondrion</location>
    </subcellularLocation>
    <subcellularLocation>
        <location evidence="1 23">Nucleus</location>
    </subcellularLocation>
</comment>
<dbReference type="PROSITE" id="PS00031">
    <property type="entry name" value="NUCLEAR_REC_DBD_1"/>
    <property type="match status" value="1"/>
</dbReference>
<evidence type="ECO:0000259" key="26">
    <source>
        <dbReference type="PROSITE" id="PS51843"/>
    </source>
</evidence>
<evidence type="ECO:0000256" key="13">
    <source>
        <dbReference type="ARBA" id="ARBA00022853"/>
    </source>
</evidence>
<feature type="region of interest" description="Disordered" evidence="24">
    <location>
        <begin position="726"/>
        <end position="750"/>
    </location>
</feature>
<keyword evidence="21 23" id="KW-0539">Nucleus</keyword>
<evidence type="ECO:0000256" key="17">
    <source>
        <dbReference type="ARBA" id="ARBA00023128"/>
    </source>
</evidence>
<dbReference type="CDD" id="cd07172">
    <property type="entry name" value="NR_DBD_GR_PR"/>
    <property type="match status" value="1"/>
</dbReference>
<evidence type="ECO:0000256" key="3">
    <source>
        <dbReference type="ARBA" id="ARBA00004186"/>
    </source>
</evidence>
<evidence type="ECO:0000256" key="19">
    <source>
        <dbReference type="ARBA" id="ARBA00023170"/>
    </source>
</evidence>
<keyword evidence="16 23" id="KW-0238">DNA-binding</keyword>
<evidence type="ECO:0000256" key="15">
    <source>
        <dbReference type="ARBA" id="ARBA00023121"/>
    </source>
</evidence>
<evidence type="ECO:0000313" key="28">
    <source>
        <dbReference type="Proteomes" id="UP000823872"/>
    </source>
</evidence>
<evidence type="ECO:0000256" key="20">
    <source>
        <dbReference type="ARBA" id="ARBA00023212"/>
    </source>
</evidence>
<evidence type="ECO:0000256" key="16">
    <source>
        <dbReference type="ARBA" id="ARBA00023125"/>
    </source>
</evidence>
<gene>
    <name evidence="27" type="primary">NR3C1</name>
</gene>
<keyword evidence="13" id="KW-0156">Chromatin regulator</keyword>
<dbReference type="GeneTree" id="ENSGT00940000156385"/>
<dbReference type="Gene3D" id="1.10.565.10">
    <property type="entry name" value="Retinoid X Receptor"/>
    <property type="match status" value="1"/>
</dbReference>
<evidence type="ECO:0000256" key="22">
    <source>
        <dbReference type="ARBA" id="ARBA00031162"/>
    </source>
</evidence>
<evidence type="ECO:0000256" key="2">
    <source>
        <dbReference type="ARBA" id="ARBA00004173"/>
    </source>
</evidence>
<keyword evidence="12" id="KW-0832">Ubl conjugation</keyword>
<feature type="region of interest" description="Disordered" evidence="24">
    <location>
        <begin position="44"/>
        <end position="77"/>
    </location>
</feature>
<evidence type="ECO:0000256" key="8">
    <source>
        <dbReference type="ARBA" id="ARBA00022665"/>
    </source>
</evidence>
<dbReference type="SMART" id="SM00399">
    <property type="entry name" value="ZnF_C4"/>
    <property type="match status" value="1"/>
</dbReference>
<dbReference type="PANTHER" id="PTHR48092">
    <property type="entry name" value="KNIRPS-RELATED PROTEIN-RELATED"/>
    <property type="match status" value="1"/>
</dbReference>
<feature type="domain" description="Nuclear receptor" evidence="25">
    <location>
        <begin position="421"/>
        <end position="496"/>
    </location>
</feature>
<reference evidence="27" key="2">
    <citation type="submission" date="2025-08" db="UniProtKB">
        <authorList>
            <consortium name="Ensembl"/>
        </authorList>
    </citation>
    <scope>IDENTIFICATION</scope>
    <source>
        <strain evidence="27">breed Abyssinian</strain>
    </source>
</reference>
<feature type="domain" description="NR LBD" evidence="26">
    <location>
        <begin position="527"/>
        <end position="750"/>
    </location>
</feature>
<dbReference type="PRINTS" id="PR00047">
    <property type="entry name" value="STROIDFINGER"/>
</dbReference>
<evidence type="ECO:0000256" key="5">
    <source>
        <dbReference type="ARBA" id="ARBA00005413"/>
    </source>
</evidence>
<dbReference type="PROSITE" id="PS51030">
    <property type="entry name" value="NUCLEAR_REC_DBD_2"/>
    <property type="match status" value="1"/>
</dbReference>
<evidence type="ECO:0000313" key="27">
    <source>
        <dbReference type="Ensembl" id="ENSFCTP00005034287.1"/>
    </source>
</evidence>
<keyword evidence="17" id="KW-0496">Mitochondrion</keyword>
<evidence type="ECO:0000256" key="9">
    <source>
        <dbReference type="ARBA" id="ARBA00022723"/>
    </source>
</evidence>
<evidence type="ECO:0000256" key="24">
    <source>
        <dbReference type="SAM" id="MobiDB-lite"/>
    </source>
</evidence>